<keyword evidence="3" id="KW-0813">Transport</keyword>
<comment type="subcellular location">
    <subcellularLocation>
        <location evidence="1">Cell membrane</location>
        <topology evidence="1">Peripheral membrane protein</topology>
    </subcellularLocation>
</comment>
<evidence type="ECO:0000256" key="2">
    <source>
        <dbReference type="ARBA" id="ARBA00005417"/>
    </source>
</evidence>
<accession>A0ABY9HAK4</accession>
<dbReference type="InterPro" id="IPR015856">
    <property type="entry name" value="ABC_transpr_CbiO/EcfA_su"/>
</dbReference>
<keyword evidence="5" id="KW-0547">Nucleotide-binding</keyword>
<name>A0ABY9HAK4_9MOLU</name>
<evidence type="ECO:0000256" key="8">
    <source>
        <dbReference type="ARBA" id="ARBA00023136"/>
    </source>
</evidence>
<keyword evidence="8" id="KW-0472">Membrane</keyword>
<dbReference type="PANTHER" id="PTHR43553">
    <property type="entry name" value="HEAVY METAL TRANSPORTER"/>
    <property type="match status" value="1"/>
</dbReference>
<dbReference type="GO" id="GO:0005524">
    <property type="term" value="F:ATP binding"/>
    <property type="evidence" value="ECO:0007669"/>
    <property type="project" value="UniProtKB-KW"/>
</dbReference>
<dbReference type="RefSeq" id="WP_305938039.1">
    <property type="nucleotide sequence ID" value="NZ_CP132191.1"/>
</dbReference>
<keyword evidence="12" id="KW-1185">Reference proteome</keyword>
<dbReference type="Gene3D" id="3.40.50.300">
    <property type="entry name" value="P-loop containing nucleotide triphosphate hydrolases"/>
    <property type="match status" value="2"/>
</dbReference>
<keyword evidence="7" id="KW-1278">Translocase</keyword>
<organism evidence="11 12">
    <name type="scientific">Mycoplasma seminis</name>
    <dbReference type="NCBI Taxonomy" id="512749"/>
    <lineage>
        <taxon>Bacteria</taxon>
        <taxon>Bacillati</taxon>
        <taxon>Mycoplasmatota</taxon>
        <taxon>Mollicutes</taxon>
        <taxon>Mycoplasmataceae</taxon>
        <taxon>Mycoplasma</taxon>
    </lineage>
</organism>
<evidence type="ECO:0000256" key="7">
    <source>
        <dbReference type="ARBA" id="ARBA00022967"/>
    </source>
</evidence>
<feature type="coiled-coil region" evidence="9">
    <location>
        <begin position="99"/>
        <end position="126"/>
    </location>
</feature>
<dbReference type="InterPro" id="IPR050095">
    <property type="entry name" value="ECF_ABC_transporter_ATP-bd"/>
</dbReference>
<reference evidence="11" key="1">
    <citation type="submission" date="2023-08" db="EMBL/GenBank/DDBJ databases">
        <title>Complete genome sequence of Mycoplasma seminis 2200.</title>
        <authorList>
            <person name="Spergser J."/>
        </authorList>
    </citation>
    <scope>NUCLEOTIDE SEQUENCE [LARGE SCALE GENOMIC DNA]</scope>
    <source>
        <strain evidence="11">2200</strain>
    </source>
</reference>
<proteinExistence type="inferred from homology"/>
<evidence type="ECO:0000313" key="11">
    <source>
        <dbReference type="EMBL" id="WLP85609.1"/>
    </source>
</evidence>
<evidence type="ECO:0000256" key="9">
    <source>
        <dbReference type="SAM" id="Coils"/>
    </source>
</evidence>
<evidence type="ECO:0000256" key="6">
    <source>
        <dbReference type="ARBA" id="ARBA00022840"/>
    </source>
</evidence>
<dbReference type="Proteomes" id="UP001237011">
    <property type="component" value="Chromosome"/>
</dbReference>
<evidence type="ECO:0000313" key="12">
    <source>
        <dbReference type="Proteomes" id="UP001237011"/>
    </source>
</evidence>
<dbReference type="InterPro" id="IPR017871">
    <property type="entry name" value="ABC_transporter-like_CS"/>
</dbReference>
<protein>
    <submittedName>
        <fullName evidence="11">ATP-binding cassette domain-containing protein</fullName>
    </submittedName>
</protein>
<evidence type="ECO:0000259" key="10">
    <source>
        <dbReference type="PROSITE" id="PS50893"/>
    </source>
</evidence>
<dbReference type="InterPro" id="IPR003593">
    <property type="entry name" value="AAA+_ATPase"/>
</dbReference>
<dbReference type="InterPro" id="IPR003439">
    <property type="entry name" value="ABC_transporter-like_ATP-bd"/>
</dbReference>
<dbReference type="PANTHER" id="PTHR43553:SF27">
    <property type="entry name" value="ENERGY-COUPLING FACTOR TRANSPORTER ATP-BINDING PROTEIN ECFA2"/>
    <property type="match status" value="1"/>
</dbReference>
<dbReference type="InterPro" id="IPR027417">
    <property type="entry name" value="P-loop_NTPase"/>
</dbReference>
<dbReference type="CDD" id="cd03225">
    <property type="entry name" value="ABC_cobalt_CbiO_domain1"/>
    <property type="match status" value="1"/>
</dbReference>
<keyword evidence="6 11" id="KW-0067">ATP-binding</keyword>
<gene>
    <name evidence="11" type="ORF">Q8852_00370</name>
</gene>
<comment type="similarity">
    <text evidence="2">Belongs to the ABC transporter superfamily.</text>
</comment>
<keyword evidence="4" id="KW-1003">Cell membrane</keyword>
<evidence type="ECO:0000256" key="4">
    <source>
        <dbReference type="ARBA" id="ARBA00022475"/>
    </source>
</evidence>
<keyword evidence="9" id="KW-0175">Coiled coil</keyword>
<sequence>MQIKIKDLSHTFNPKSPWEFTALNNVNCEINDGEYIGIIGSTGSGKTTFIEHLNQLLSPSKGEITWDFYDDVNISKKLLLSQAKKELLETYPANSKEYKSELKIKKHQIKQQLKASKKEIKKLQNKLNHDLKIALNDFRENFIAMNKDSYENKLQFKYALTRELHLFKHNYMSQSEEGKAIQRLKYIQDRIIFTKQGKRDLFAKDPKRLRKHVGIVFQFAEYQLFKATIQEDIAFGPMAFGMVKEKAYQIAQECLETVGLGPEYLSRSPFELSGGQKRRVAIAGILAMQPDFLVVDEPTAGLDPVGVYEILEILKNLNQQGKTIINVTHDLDNILKYANRIILFKKGEIVRDGEPYEILNDVEFLKENNLQPPHLLSFANKLRNKGIPVPKILSEEDLVTFLNSYLGGK</sequence>
<evidence type="ECO:0000256" key="3">
    <source>
        <dbReference type="ARBA" id="ARBA00022448"/>
    </source>
</evidence>
<dbReference type="PROSITE" id="PS50893">
    <property type="entry name" value="ABC_TRANSPORTER_2"/>
    <property type="match status" value="1"/>
</dbReference>
<dbReference type="PROSITE" id="PS00211">
    <property type="entry name" value="ABC_TRANSPORTER_1"/>
    <property type="match status" value="1"/>
</dbReference>
<dbReference type="EMBL" id="CP132191">
    <property type="protein sequence ID" value="WLP85609.1"/>
    <property type="molecule type" value="Genomic_DNA"/>
</dbReference>
<feature type="domain" description="ABC transporter" evidence="10">
    <location>
        <begin position="3"/>
        <end position="371"/>
    </location>
</feature>
<dbReference type="SMART" id="SM00382">
    <property type="entry name" value="AAA"/>
    <property type="match status" value="1"/>
</dbReference>
<evidence type="ECO:0000256" key="1">
    <source>
        <dbReference type="ARBA" id="ARBA00004202"/>
    </source>
</evidence>
<dbReference type="Pfam" id="PF00005">
    <property type="entry name" value="ABC_tran"/>
    <property type="match status" value="2"/>
</dbReference>
<dbReference type="SUPFAM" id="SSF52540">
    <property type="entry name" value="P-loop containing nucleoside triphosphate hydrolases"/>
    <property type="match status" value="1"/>
</dbReference>
<evidence type="ECO:0000256" key="5">
    <source>
        <dbReference type="ARBA" id="ARBA00022741"/>
    </source>
</evidence>